<proteinExistence type="predicted"/>
<gene>
    <name evidence="4" type="ORF">AaE_013196</name>
</gene>
<dbReference type="InterPro" id="IPR027806">
    <property type="entry name" value="HARBI1_dom"/>
</dbReference>
<feature type="non-terminal residue" evidence="4">
    <location>
        <position position="1"/>
    </location>
</feature>
<evidence type="ECO:0000256" key="2">
    <source>
        <dbReference type="ARBA" id="ARBA00022723"/>
    </source>
</evidence>
<organism evidence="4 5">
    <name type="scientific">Aphanomyces astaci</name>
    <name type="common">Crayfish plague agent</name>
    <dbReference type="NCBI Taxonomy" id="112090"/>
    <lineage>
        <taxon>Eukaryota</taxon>
        <taxon>Sar</taxon>
        <taxon>Stramenopiles</taxon>
        <taxon>Oomycota</taxon>
        <taxon>Saprolegniomycetes</taxon>
        <taxon>Saprolegniales</taxon>
        <taxon>Verrucalvaceae</taxon>
        <taxon>Aphanomyces</taxon>
    </lineage>
</organism>
<protein>
    <recommendedName>
        <fullName evidence="3">DDE Tnp4 domain-containing protein</fullName>
    </recommendedName>
</protein>
<feature type="domain" description="DDE Tnp4" evidence="3">
    <location>
        <begin position="191"/>
        <end position="350"/>
    </location>
</feature>
<feature type="non-terminal residue" evidence="4">
    <location>
        <position position="381"/>
    </location>
</feature>
<evidence type="ECO:0000259" key="3">
    <source>
        <dbReference type="Pfam" id="PF13359"/>
    </source>
</evidence>
<dbReference type="AlphaFoldDB" id="A0A6A4ZDB0"/>
<dbReference type="Proteomes" id="UP000469452">
    <property type="component" value="Unassembled WGS sequence"/>
</dbReference>
<name>A0A6A4ZDB0_APHAT</name>
<accession>A0A6A4ZDB0</accession>
<dbReference type="EMBL" id="VJMI01019044">
    <property type="protein sequence ID" value="KAF0708477.1"/>
    <property type="molecule type" value="Genomic_DNA"/>
</dbReference>
<reference evidence="4 5" key="1">
    <citation type="submission" date="2019-06" db="EMBL/GenBank/DDBJ databases">
        <title>Genomics analysis of Aphanomyces spp. identifies a new class of oomycete effector associated with host adaptation.</title>
        <authorList>
            <person name="Gaulin E."/>
        </authorList>
    </citation>
    <scope>NUCLEOTIDE SEQUENCE [LARGE SCALE GENOMIC DNA]</scope>
    <source>
        <strain evidence="4 5">E</strain>
    </source>
</reference>
<dbReference type="GO" id="GO:0046872">
    <property type="term" value="F:metal ion binding"/>
    <property type="evidence" value="ECO:0007669"/>
    <property type="project" value="UniProtKB-KW"/>
</dbReference>
<evidence type="ECO:0000256" key="1">
    <source>
        <dbReference type="ARBA" id="ARBA00001968"/>
    </source>
</evidence>
<dbReference type="Pfam" id="PF13359">
    <property type="entry name" value="DDE_Tnp_4"/>
    <property type="match status" value="1"/>
</dbReference>
<evidence type="ECO:0000313" key="4">
    <source>
        <dbReference type="EMBL" id="KAF0708477.1"/>
    </source>
</evidence>
<comment type="cofactor">
    <cofactor evidence="1">
        <name>a divalent metal cation</name>
        <dbReference type="ChEBI" id="CHEBI:60240"/>
    </cofactor>
</comment>
<dbReference type="VEuPathDB" id="FungiDB:H257_02978"/>
<keyword evidence="2" id="KW-0479">Metal-binding</keyword>
<evidence type="ECO:0000313" key="5">
    <source>
        <dbReference type="Proteomes" id="UP000469452"/>
    </source>
</evidence>
<comment type="caution">
    <text evidence="4">The sequence shown here is derived from an EMBL/GenBank/DDBJ whole genome shotgun (WGS) entry which is preliminary data.</text>
</comment>
<sequence length="381" mass="43473">SLHKHHFPILLSSDMPINANAVLSRLQDQSIRDQSFLQSSYDEFGDIAGTVSERDEVSNNPIFDRFISDLGSDSVRTMTNFTASEFETLWSVVDTVMHSAWMEGRGRRSLTSPKDSLFMTLVVLKHFSSWDKHAADFGYKAPTFEKLIMRVIGVVQPVLYDISLSPIYAKSTRVTTPIRAPSVRIVRCGCQDYYSGKHGMYGYKIEATVSPNGRCVAMSESHPGSVHDFTIMHSRQEVHKAMLMKNQQDMLLPDHGELSAQYREQWACLVDMGYIGIANTLRGIHPKRRPVNGVLDASDVERNRLISSDRVTMKWYFGRVCALWKASYATFTWSEKNYCAIQRTTFALTNFHLSLMPLRVEDETFYGMVLARYERMANEKK</sequence>